<accession>A0A2N4YNB6</accession>
<organism evidence="4 5">
    <name type="scientific">Klebsiella variicola</name>
    <dbReference type="NCBI Taxonomy" id="244366"/>
    <lineage>
        <taxon>Bacteria</taxon>
        <taxon>Pseudomonadati</taxon>
        <taxon>Pseudomonadota</taxon>
        <taxon>Gammaproteobacteria</taxon>
        <taxon>Enterobacterales</taxon>
        <taxon>Enterobacteriaceae</taxon>
        <taxon>Klebsiella/Raoultella group</taxon>
        <taxon>Klebsiella</taxon>
        <taxon>Klebsiella pneumoniae complex</taxon>
    </lineage>
</organism>
<feature type="non-terminal residue" evidence="4">
    <location>
        <position position="74"/>
    </location>
</feature>
<evidence type="ECO:0000313" key="5">
    <source>
        <dbReference type="Proteomes" id="UP000234412"/>
    </source>
</evidence>
<dbReference type="GO" id="GO:0005524">
    <property type="term" value="F:ATP binding"/>
    <property type="evidence" value="ECO:0007669"/>
    <property type="project" value="UniProtKB-KW"/>
</dbReference>
<dbReference type="InterPro" id="IPR027417">
    <property type="entry name" value="P-loop_NTPase"/>
</dbReference>
<protein>
    <submittedName>
        <fullName evidence="4">Nickel import ATP-binding protein NikE</fullName>
        <ecNumber evidence="4">3.6.3.24</ecNumber>
    </submittedName>
</protein>
<dbReference type="EMBL" id="PIDP01002708">
    <property type="protein sequence ID" value="PLM80080.1"/>
    <property type="molecule type" value="Genomic_DNA"/>
</dbReference>
<dbReference type="InterPro" id="IPR050166">
    <property type="entry name" value="ABC_transporter_ATP-bind"/>
</dbReference>
<dbReference type="GO" id="GO:0016887">
    <property type="term" value="F:ATP hydrolysis activity"/>
    <property type="evidence" value="ECO:0007669"/>
    <property type="project" value="InterPro"/>
</dbReference>
<dbReference type="EC" id="3.6.3.24" evidence="4"/>
<evidence type="ECO:0000256" key="1">
    <source>
        <dbReference type="ARBA" id="ARBA00005417"/>
    </source>
</evidence>
<feature type="domain" description="ABC transporter" evidence="3">
    <location>
        <begin position="20"/>
        <end position="70"/>
    </location>
</feature>
<keyword evidence="4" id="KW-0067">ATP-binding</keyword>
<comment type="similarity">
    <text evidence="1">Belongs to the ABC transporter superfamily.</text>
</comment>
<keyword evidence="2" id="KW-0813">Transport</keyword>
<dbReference type="AlphaFoldDB" id="A0A2N4YNB6"/>
<evidence type="ECO:0000256" key="2">
    <source>
        <dbReference type="ARBA" id="ARBA00022448"/>
    </source>
</evidence>
<dbReference type="SUPFAM" id="SSF52540">
    <property type="entry name" value="P-loop containing nucleoside triphosphate hydrolases"/>
    <property type="match status" value="1"/>
</dbReference>
<evidence type="ECO:0000259" key="3">
    <source>
        <dbReference type="Pfam" id="PF00005"/>
    </source>
</evidence>
<evidence type="ECO:0000313" key="4">
    <source>
        <dbReference type="EMBL" id="PLM80080.1"/>
    </source>
</evidence>
<keyword evidence="4" id="KW-0378">Hydrolase</keyword>
<gene>
    <name evidence="4" type="primary">nikE</name>
    <name evidence="4" type="ORF">CWN47_38035</name>
</gene>
<dbReference type="Proteomes" id="UP000234412">
    <property type="component" value="Unassembled WGS sequence"/>
</dbReference>
<dbReference type="PANTHER" id="PTHR42788">
    <property type="entry name" value="TAURINE IMPORT ATP-BINDING PROTEIN-RELATED"/>
    <property type="match status" value="1"/>
</dbReference>
<dbReference type="InterPro" id="IPR003439">
    <property type="entry name" value="ABC_transporter-like_ATP-bd"/>
</dbReference>
<dbReference type="Pfam" id="PF00005">
    <property type="entry name" value="ABC_tran"/>
    <property type="match status" value="1"/>
</dbReference>
<keyword evidence="4" id="KW-0547">Nucleotide-binding</keyword>
<reference evidence="4 5" key="2">
    <citation type="submission" date="2018-01" db="EMBL/GenBank/DDBJ databases">
        <title>Genomic study of Klebsiella pneumoniae.</title>
        <authorList>
            <person name="Yang Y."/>
            <person name="Bicalho R."/>
        </authorList>
    </citation>
    <scope>NUCLEOTIDE SEQUENCE [LARGE SCALE GENOMIC DNA]</scope>
    <source>
        <strain evidence="4 5">A8</strain>
    </source>
</reference>
<comment type="caution">
    <text evidence="4">The sequence shown here is derived from an EMBL/GenBank/DDBJ whole genome shotgun (WGS) entry which is preliminary data.</text>
</comment>
<name>A0A2N4YNB6_KLEVA</name>
<dbReference type="Gene3D" id="3.40.50.300">
    <property type="entry name" value="P-loop containing nucleotide triphosphate hydrolases"/>
    <property type="match status" value="1"/>
</dbReference>
<dbReference type="PANTHER" id="PTHR42788:SF13">
    <property type="entry name" value="ALIPHATIC SULFONATES IMPORT ATP-BINDING PROTEIN SSUB"/>
    <property type="match status" value="1"/>
</dbReference>
<proteinExistence type="inferred from homology"/>
<sequence length="74" mass="7788">MNLLSVTGVSHDYPHHGRVLHAIHLAIAPGETVALLGRSGCGKSTLARMLVGLETPQHGDIAWRGTPLTALKGE</sequence>
<reference evidence="4 5" key="1">
    <citation type="submission" date="2017-11" db="EMBL/GenBank/DDBJ databases">
        <authorList>
            <person name="Han C.G."/>
        </authorList>
    </citation>
    <scope>NUCLEOTIDE SEQUENCE [LARGE SCALE GENOMIC DNA]</scope>
    <source>
        <strain evidence="4 5">A8</strain>
    </source>
</reference>